<keyword evidence="2" id="KW-1185">Reference proteome</keyword>
<accession>A0ACC1T5G3</accession>
<gene>
    <name evidence="1" type="ORF">NM688_g3481</name>
</gene>
<protein>
    <submittedName>
        <fullName evidence="1">Uncharacterized protein</fullName>
    </submittedName>
</protein>
<comment type="caution">
    <text evidence="1">The sequence shown here is derived from an EMBL/GenBank/DDBJ whole genome shotgun (WGS) entry which is preliminary data.</text>
</comment>
<sequence length="1322" mass="144653">MQPPATPRPSQDHPTNSRFRENLSIYVPPSDLPIQASRFSPESPPAESSRTHSMWTTTATVRSATPIRKETVNFRSMETQPTPSYKSRFTKFWFDVRTLVSPREPQLVPIQEPELAPWPPLHIEKRACCHNCPCHSLQKKDSKKRKRQKIFVGILVVVILYLLGNSIALNTRVFGASSPPRNSADPQNATVASANTLSADAQQCLSQYEVNAPSNPTQYPCSTCLPVLQAVPPNFSDGNVQDPQQITNAIQFCALRAVFETTDSDGQSSLKDQDWVQDVRFCAWTGVQCDGSGRVSSLTLTFPGVPSLLPNELTALEDLQSLTVIGNSASPAGSLPSNFSSWTTLSTLHLESTSITSLPDNLFAALSKMTTLTLVKNGQMGNNLPSSVTGSSLQNLIVNSQPLSNPLSALSSSQSLQSSMKLIDLSETTISGIIPSTIANFTSLTELHLDGNSLATPLPSTFPASLQTLSLANNTGLTGPVQGSFCSLGNLQTCNMIGTGLSAPNGCGVLMPPRDENAFHESENLYAKATKAELERDYDRAFQLYVKAAEGFLHLSRTTTDPAFTTTCKANAARALERAEKIKTAKRDITPVATDRLSQREQLLVLQKSSTINGTFYPLWSEATSTASAHSAKQPALSPEQVGKSAVWRRCSHRPIADPEHPLAPQDVVQHVISDCSVCASVALCIEHSNRFNSRLGLSVLYPQDGDGVPIASADGRYYLRLFFNGANRRIDIDDQLPTYPDGTLMCMSTGVNQALWPSLIEKAYMKLMGGYDFPGSLSSTDLHTLIGWIPEYVDLTSPDFEMEKTWRKISAGFTEGLCVLTVGTGRRLSVDTINSMPLLPVHCYAVINIGDNADARTMTILDTWTGASSEDELGIDLTKLDLKDTRHARSCSLSWDTICSTFEGIYLNWDPKLFPHKLDLHSTWKKDVNDHTSYPRRFQVQLKIDHNSDGHQQRDVWLLLTRHVVDSHRMEEYVSLTVHNDDMRSGVVSVKGEYTNGTHVLVKTEYSSTDPVLSIVASYDAPYDDAGFTITAYACSPMRWEDTAAKLLYREKVSGTFTAKNAGGNPTLSTFMINPQYHLRLYPPKAEGSGRGSKGKLNVTLQGDRHIPLGATLVWSHGQRITEISNNETVASSGAYSYGFTSFSQEVSVGDYSLIVSAFEPHFLGSFSLEIDSSLRFEMTPIDQEGAGMFTKIIQDSWSQSTAAGGPNFKKYTANPVYKLHVPRQTQLIVRLQLNKPTPAVSINVTIFNATEKLGLGPHITTSGPYTDAVSGVVTPQIAVQPGTYYIIPSTFNPGVHTRFKMIVYSSASGVTASRSHLPVK</sequence>
<dbReference type="Proteomes" id="UP001148662">
    <property type="component" value="Unassembled WGS sequence"/>
</dbReference>
<organism evidence="1 2">
    <name type="scientific">Phlebia brevispora</name>
    <dbReference type="NCBI Taxonomy" id="194682"/>
    <lineage>
        <taxon>Eukaryota</taxon>
        <taxon>Fungi</taxon>
        <taxon>Dikarya</taxon>
        <taxon>Basidiomycota</taxon>
        <taxon>Agaricomycotina</taxon>
        <taxon>Agaricomycetes</taxon>
        <taxon>Polyporales</taxon>
        <taxon>Meruliaceae</taxon>
        <taxon>Phlebia</taxon>
    </lineage>
</organism>
<evidence type="ECO:0000313" key="2">
    <source>
        <dbReference type="Proteomes" id="UP001148662"/>
    </source>
</evidence>
<proteinExistence type="predicted"/>
<evidence type="ECO:0000313" key="1">
    <source>
        <dbReference type="EMBL" id="KAJ3553680.1"/>
    </source>
</evidence>
<reference evidence="1" key="1">
    <citation type="submission" date="2022-07" db="EMBL/GenBank/DDBJ databases">
        <title>Genome Sequence of Phlebia brevispora.</title>
        <authorList>
            <person name="Buettner E."/>
        </authorList>
    </citation>
    <scope>NUCLEOTIDE SEQUENCE</scope>
    <source>
        <strain evidence="1">MPL23</strain>
    </source>
</reference>
<name>A0ACC1T5G3_9APHY</name>
<dbReference type="EMBL" id="JANHOG010000511">
    <property type="protein sequence ID" value="KAJ3553680.1"/>
    <property type="molecule type" value="Genomic_DNA"/>
</dbReference>